<accession>B4D287</accession>
<dbReference type="Proteomes" id="UP000005824">
    <property type="component" value="Unassembled WGS sequence"/>
</dbReference>
<feature type="transmembrane region" description="Helical" evidence="1">
    <location>
        <begin position="192"/>
        <end position="212"/>
    </location>
</feature>
<evidence type="ECO:0000259" key="2">
    <source>
        <dbReference type="Pfam" id="PF12158"/>
    </source>
</evidence>
<evidence type="ECO:0000256" key="1">
    <source>
        <dbReference type="SAM" id="Phobius"/>
    </source>
</evidence>
<dbReference type="AlphaFoldDB" id="B4D287"/>
<reference evidence="3 4" key="1">
    <citation type="journal article" date="2011" name="J. Bacteriol.">
        <title>Genome sequence of Chthoniobacter flavus Ellin428, an aerobic heterotrophic soil bacterium.</title>
        <authorList>
            <person name="Kant R."/>
            <person name="van Passel M.W."/>
            <person name="Palva A."/>
            <person name="Lucas S."/>
            <person name="Lapidus A."/>
            <person name="Glavina Del Rio T."/>
            <person name="Dalin E."/>
            <person name="Tice H."/>
            <person name="Bruce D."/>
            <person name="Goodwin L."/>
            <person name="Pitluck S."/>
            <person name="Larimer F.W."/>
            <person name="Land M.L."/>
            <person name="Hauser L."/>
            <person name="Sangwan P."/>
            <person name="de Vos W.M."/>
            <person name="Janssen P.H."/>
            <person name="Smidt H."/>
        </authorList>
    </citation>
    <scope>NUCLEOTIDE SEQUENCE [LARGE SCALE GENOMIC DNA]</scope>
    <source>
        <strain evidence="3 4">Ellin428</strain>
    </source>
</reference>
<organism evidence="3 4">
    <name type="scientific">Chthoniobacter flavus Ellin428</name>
    <dbReference type="NCBI Taxonomy" id="497964"/>
    <lineage>
        <taxon>Bacteria</taxon>
        <taxon>Pseudomonadati</taxon>
        <taxon>Verrucomicrobiota</taxon>
        <taxon>Spartobacteria</taxon>
        <taxon>Chthoniobacterales</taxon>
        <taxon>Chthoniobacteraceae</taxon>
        <taxon>Chthoniobacter</taxon>
    </lineage>
</organism>
<name>B4D287_9BACT</name>
<evidence type="ECO:0000313" key="3">
    <source>
        <dbReference type="EMBL" id="EDY19327.1"/>
    </source>
</evidence>
<dbReference type="InParanoid" id="B4D287"/>
<dbReference type="STRING" id="497964.CfE428DRAFT_3012"/>
<feature type="transmembrane region" description="Helical" evidence="1">
    <location>
        <begin position="249"/>
        <end position="273"/>
    </location>
</feature>
<dbReference type="Pfam" id="PF12158">
    <property type="entry name" value="DUF3592"/>
    <property type="match status" value="1"/>
</dbReference>
<dbReference type="EMBL" id="ABVL01000008">
    <property type="protein sequence ID" value="EDY19327.1"/>
    <property type="molecule type" value="Genomic_DNA"/>
</dbReference>
<keyword evidence="1" id="KW-0812">Transmembrane</keyword>
<feature type="transmembrane region" description="Helical" evidence="1">
    <location>
        <begin position="285"/>
        <end position="309"/>
    </location>
</feature>
<dbReference type="eggNOG" id="ENOG502ZBDN">
    <property type="taxonomic scope" value="Bacteria"/>
</dbReference>
<keyword evidence="1" id="KW-1133">Transmembrane helix</keyword>
<feature type="transmembrane region" description="Helical" evidence="1">
    <location>
        <begin position="68"/>
        <end position="90"/>
    </location>
</feature>
<dbReference type="InterPro" id="IPR021994">
    <property type="entry name" value="DUF3592"/>
</dbReference>
<keyword evidence="1" id="KW-0472">Membrane</keyword>
<protein>
    <recommendedName>
        <fullName evidence="2">DUF3592 domain-containing protein</fullName>
    </recommendedName>
</protein>
<comment type="caution">
    <text evidence="3">The sequence shown here is derived from an EMBL/GenBank/DDBJ whole genome shotgun (WGS) entry which is preliminary data.</text>
</comment>
<gene>
    <name evidence="3" type="ORF">CfE428DRAFT_3012</name>
</gene>
<feature type="domain" description="DUF3592" evidence="2">
    <location>
        <begin position="101"/>
        <end position="187"/>
    </location>
</feature>
<proteinExistence type="predicted"/>
<keyword evidence="4" id="KW-1185">Reference proteome</keyword>
<evidence type="ECO:0000313" key="4">
    <source>
        <dbReference type="Proteomes" id="UP000005824"/>
    </source>
</evidence>
<sequence>MFVAPLLVAAPPRCASAFYLLPLRQDDSEAHCQTRPLSAKETSAVSSPYRFSNATRKPSAVGTGCLRLFFGIFFLAGAVMVWSLTILPLLRVAAASRWEETPCTIDSSRVIEQQGGSHNSTSYTVEVTYHYDFHGQRYSSRRYEFTAGSNLGYNGAHRIVDQYPPERQTACYVNPSHPTEAVIHRGTTGEMLMGLIGLIFAAIGAGGIVFAGRLTGPPRASRKNAMPTFTPATGELIELKPQMTPMGKFITMLILGLVWNGFMSIFVYFVFLGPNHSSAPLFAKIIVGLFSLIGVLIILGVIGSFLALFNPRIVLRARTDAVPLGGDFHFEWNTRGRVDKLHKLSIVLVGREDATHQAGKSSQTFTQVFAEIPVVETLDQQITGEGQAHVSIPAGLMHSFHGSSNRISWRLQVKGEIPKWPDIDQEHTIQVLPQGATT</sequence>